<gene>
    <name evidence="13" type="ordered locus">MLP_30280</name>
</gene>
<reference evidence="13 14" key="1">
    <citation type="submission" date="2011-05" db="EMBL/GenBank/DDBJ databases">
        <title>Whole genome sequence of Microlunatus phosphovorus NM-1.</title>
        <authorList>
            <person name="Hosoyama A."/>
            <person name="Sasaki K."/>
            <person name="Harada T."/>
            <person name="Igarashi R."/>
            <person name="Kawakoshi A."/>
            <person name="Sasagawa M."/>
            <person name="Fukada J."/>
            <person name="Nakamura S."/>
            <person name="Katano Y."/>
            <person name="Hanada S."/>
            <person name="Kamagata Y."/>
            <person name="Nakamura N."/>
            <person name="Yamazaki S."/>
            <person name="Fujita N."/>
        </authorList>
    </citation>
    <scope>NUCLEOTIDE SEQUENCE [LARGE SCALE GENOMIC DNA]</scope>
    <source>
        <strain evidence="14">ATCC 700054 / DSM 10555 / JCM 9379 / NBRC 101784 / NCIMB 13414 / VKM Ac-1990 / NM-1</strain>
    </source>
</reference>
<keyword evidence="9" id="KW-0067">ATP-binding</keyword>
<dbReference type="SUPFAM" id="SSF55821">
    <property type="entry name" value="YrdC/RibB"/>
    <property type="match status" value="1"/>
</dbReference>
<organism evidence="13 14">
    <name type="scientific">Microlunatus phosphovorus (strain ATCC 700054 / DSM 10555 / JCM 9379 / NBRC 101784 / NCIMB 13414 / VKM Ac-1990 / NM-1)</name>
    <dbReference type="NCBI Taxonomy" id="1032480"/>
    <lineage>
        <taxon>Bacteria</taxon>
        <taxon>Bacillati</taxon>
        <taxon>Actinomycetota</taxon>
        <taxon>Actinomycetes</taxon>
        <taxon>Propionibacteriales</taxon>
        <taxon>Propionibacteriaceae</taxon>
        <taxon>Microlunatus</taxon>
    </lineage>
</organism>
<evidence type="ECO:0000256" key="3">
    <source>
        <dbReference type="ARBA" id="ARBA00012584"/>
    </source>
</evidence>
<evidence type="ECO:0000256" key="8">
    <source>
        <dbReference type="ARBA" id="ARBA00022741"/>
    </source>
</evidence>
<keyword evidence="4" id="KW-0963">Cytoplasm</keyword>
<evidence type="ECO:0000313" key="13">
    <source>
        <dbReference type="EMBL" id="BAK36042.1"/>
    </source>
</evidence>
<evidence type="ECO:0000259" key="12">
    <source>
        <dbReference type="PROSITE" id="PS51163"/>
    </source>
</evidence>
<evidence type="ECO:0000256" key="4">
    <source>
        <dbReference type="ARBA" id="ARBA00022490"/>
    </source>
</evidence>
<dbReference type="InterPro" id="IPR050156">
    <property type="entry name" value="TC-AMP_synthase_SUA5"/>
</dbReference>
<dbReference type="GO" id="GO:0000049">
    <property type="term" value="F:tRNA binding"/>
    <property type="evidence" value="ECO:0007669"/>
    <property type="project" value="TreeGrafter"/>
</dbReference>
<evidence type="ECO:0000256" key="10">
    <source>
        <dbReference type="ARBA" id="ARBA00029774"/>
    </source>
</evidence>
<dbReference type="RefSeq" id="WP_013863907.1">
    <property type="nucleotide sequence ID" value="NC_015635.1"/>
</dbReference>
<keyword evidence="5" id="KW-0808">Transferase</keyword>
<accession>F5XKH0</accession>
<evidence type="ECO:0000256" key="5">
    <source>
        <dbReference type="ARBA" id="ARBA00022679"/>
    </source>
</evidence>
<dbReference type="InterPro" id="IPR006070">
    <property type="entry name" value="Sua5-like_dom"/>
</dbReference>
<dbReference type="PANTHER" id="PTHR17490:SF16">
    <property type="entry name" value="THREONYLCARBAMOYL-AMP SYNTHASE"/>
    <property type="match status" value="1"/>
</dbReference>
<keyword evidence="8" id="KW-0547">Nucleotide-binding</keyword>
<dbReference type="HOGENOM" id="CLU_1287636_0_0_11"/>
<evidence type="ECO:0000256" key="1">
    <source>
        <dbReference type="ARBA" id="ARBA00004496"/>
    </source>
</evidence>
<dbReference type="eggNOG" id="COG0009">
    <property type="taxonomic scope" value="Bacteria"/>
</dbReference>
<name>F5XKH0_MICPN</name>
<comment type="subcellular location">
    <subcellularLocation>
        <location evidence="1">Cytoplasm</location>
    </subcellularLocation>
</comment>
<evidence type="ECO:0000256" key="7">
    <source>
        <dbReference type="ARBA" id="ARBA00022695"/>
    </source>
</evidence>
<dbReference type="GO" id="GO:0005737">
    <property type="term" value="C:cytoplasm"/>
    <property type="evidence" value="ECO:0007669"/>
    <property type="project" value="UniProtKB-SubCell"/>
</dbReference>
<dbReference type="GO" id="GO:0003725">
    <property type="term" value="F:double-stranded RNA binding"/>
    <property type="evidence" value="ECO:0007669"/>
    <property type="project" value="InterPro"/>
</dbReference>
<sequence length="214" mass="23011">MKLVDQGGFVLAPSDTCYSVAMVPWSKETRDQINAMLSRPTNWPVSVAFRSIAHAKQHVRMSMAVVSLLEKYTPGPLTVVCPSNPTGPGRDFAYSAVGSSDATIGVRIPDSILERELAGLHAYGVTSVAVRDQAGHEVRDFVAAMQLIHPDATLSRKSGWIAIQGDDSGFSAQHSTVIRVGKSGGLDVLRPGDIAEDDIRATLDSLPSMAFRYE</sequence>
<protein>
    <recommendedName>
        <fullName evidence="10">L-threonylcarbamoyladenylate synthase</fullName>
        <ecNumber evidence="3">2.7.7.87</ecNumber>
    </recommendedName>
    <alternativeName>
        <fullName evidence="10">L-threonylcarbamoyladenylate synthase</fullName>
    </alternativeName>
</protein>
<evidence type="ECO:0000256" key="9">
    <source>
        <dbReference type="ARBA" id="ARBA00022840"/>
    </source>
</evidence>
<keyword evidence="14" id="KW-1185">Reference proteome</keyword>
<feature type="domain" description="YrdC-like" evidence="12">
    <location>
        <begin position="1"/>
        <end position="194"/>
    </location>
</feature>
<dbReference type="AlphaFoldDB" id="F5XKH0"/>
<dbReference type="EC" id="2.7.7.87" evidence="3"/>
<proteinExistence type="inferred from homology"/>
<keyword evidence="7" id="KW-0548">Nucleotidyltransferase</keyword>
<evidence type="ECO:0000256" key="11">
    <source>
        <dbReference type="ARBA" id="ARBA00048366"/>
    </source>
</evidence>
<dbReference type="PANTHER" id="PTHR17490">
    <property type="entry name" value="SUA5"/>
    <property type="match status" value="1"/>
</dbReference>
<dbReference type="Gene3D" id="3.90.870.10">
    <property type="entry name" value="DHBP synthase"/>
    <property type="match status" value="1"/>
</dbReference>
<evidence type="ECO:0000256" key="6">
    <source>
        <dbReference type="ARBA" id="ARBA00022694"/>
    </source>
</evidence>
<dbReference type="Pfam" id="PF01300">
    <property type="entry name" value="Sua5_yciO_yrdC"/>
    <property type="match status" value="1"/>
</dbReference>
<dbReference type="GO" id="GO:0006450">
    <property type="term" value="P:regulation of translational fidelity"/>
    <property type="evidence" value="ECO:0007669"/>
    <property type="project" value="TreeGrafter"/>
</dbReference>
<dbReference type="STRING" id="1032480.MLP_30280"/>
<keyword evidence="6" id="KW-0819">tRNA processing</keyword>
<dbReference type="InterPro" id="IPR017945">
    <property type="entry name" value="DHBP_synth_RibB-like_a/b_dom"/>
</dbReference>
<dbReference type="GO" id="GO:0008033">
    <property type="term" value="P:tRNA processing"/>
    <property type="evidence" value="ECO:0007669"/>
    <property type="project" value="UniProtKB-KW"/>
</dbReference>
<dbReference type="PROSITE" id="PS51163">
    <property type="entry name" value="YRDC"/>
    <property type="match status" value="1"/>
</dbReference>
<evidence type="ECO:0000313" key="14">
    <source>
        <dbReference type="Proteomes" id="UP000007947"/>
    </source>
</evidence>
<dbReference type="GO" id="GO:0005524">
    <property type="term" value="F:ATP binding"/>
    <property type="evidence" value="ECO:0007669"/>
    <property type="project" value="UniProtKB-KW"/>
</dbReference>
<comment type="catalytic activity">
    <reaction evidence="11">
        <text>L-threonine + hydrogencarbonate + ATP = L-threonylcarbamoyladenylate + diphosphate + H2O</text>
        <dbReference type="Rhea" id="RHEA:36407"/>
        <dbReference type="ChEBI" id="CHEBI:15377"/>
        <dbReference type="ChEBI" id="CHEBI:17544"/>
        <dbReference type="ChEBI" id="CHEBI:30616"/>
        <dbReference type="ChEBI" id="CHEBI:33019"/>
        <dbReference type="ChEBI" id="CHEBI:57926"/>
        <dbReference type="ChEBI" id="CHEBI:73682"/>
        <dbReference type="EC" id="2.7.7.87"/>
    </reaction>
</comment>
<comment type="similarity">
    <text evidence="2">Belongs to the SUA5 family.</text>
</comment>
<dbReference type="GO" id="GO:0061710">
    <property type="term" value="F:L-threonylcarbamoyladenylate synthase"/>
    <property type="evidence" value="ECO:0007669"/>
    <property type="project" value="UniProtKB-EC"/>
</dbReference>
<dbReference type="Proteomes" id="UP000007947">
    <property type="component" value="Chromosome"/>
</dbReference>
<dbReference type="EMBL" id="AP012204">
    <property type="protein sequence ID" value="BAK36042.1"/>
    <property type="molecule type" value="Genomic_DNA"/>
</dbReference>
<evidence type="ECO:0000256" key="2">
    <source>
        <dbReference type="ARBA" id="ARBA00007663"/>
    </source>
</evidence>
<dbReference type="KEGG" id="mph:MLP_30280"/>